<organism evidence="3 4">
    <name type="scientific">Actinocatenispora sera</name>
    <dbReference type="NCBI Taxonomy" id="390989"/>
    <lineage>
        <taxon>Bacteria</taxon>
        <taxon>Bacillati</taxon>
        <taxon>Actinomycetota</taxon>
        <taxon>Actinomycetes</taxon>
        <taxon>Micromonosporales</taxon>
        <taxon>Micromonosporaceae</taxon>
        <taxon>Actinocatenispora</taxon>
    </lineage>
</organism>
<gene>
    <name evidence="3" type="ORF">Asera_24220</name>
</gene>
<protein>
    <recommendedName>
        <fullName evidence="2">DUF3152 domain-containing protein</fullName>
    </recommendedName>
</protein>
<evidence type="ECO:0000256" key="1">
    <source>
        <dbReference type="SAM" id="MobiDB-lite"/>
    </source>
</evidence>
<feature type="region of interest" description="Disordered" evidence="1">
    <location>
        <begin position="250"/>
        <end position="274"/>
    </location>
</feature>
<proteinExistence type="predicted"/>
<reference evidence="3" key="1">
    <citation type="submission" date="2020-08" db="EMBL/GenBank/DDBJ databases">
        <title>Whole genome shotgun sequence of Actinocatenispora sera NBRC 101916.</title>
        <authorList>
            <person name="Komaki H."/>
            <person name="Tamura T."/>
        </authorList>
    </citation>
    <scope>NUCLEOTIDE SEQUENCE</scope>
    <source>
        <strain evidence="3">NBRC 101916</strain>
    </source>
</reference>
<accession>A0A810KYX2</accession>
<sequence>MLRRRRRTFLLVVLLVAVVLVAVDLVQGGTKDPQHSAAAVAKSPTTLASEAPVRQHSASPTPSASARAETVRYPKDGSGKFVTAPGTSKVYGHAGTLLRFQVQVESDIKGIDVSGFADRVVSILGAKQGWTAGGDWRFQRVGPGTSTDFVLHLVTPGTRDAMCHDDPDGYTSCRYQNDVMINVSRWVHGVPYYKSLSDYRDYAISHEVGHRLGHGHQLCPGKGRKAPTMQQQTLGLHGCVPNPWPYPNGKLYQGPEGDYSQSDIPKDPASYYTD</sequence>
<dbReference type="Proteomes" id="UP000680750">
    <property type="component" value="Chromosome"/>
</dbReference>
<evidence type="ECO:0000313" key="3">
    <source>
        <dbReference type="EMBL" id="BCJ28314.1"/>
    </source>
</evidence>
<name>A0A810KYX2_9ACTN</name>
<dbReference type="OrthoDB" id="9779865at2"/>
<feature type="domain" description="DUF3152" evidence="2">
    <location>
        <begin position="72"/>
        <end position="236"/>
    </location>
</feature>
<dbReference type="Pfam" id="PF11350">
    <property type="entry name" value="DUF3152"/>
    <property type="match status" value="1"/>
</dbReference>
<dbReference type="EMBL" id="AP023354">
    <property type="protein sequence ID" value="BCJ28314.1"/>
    <property type="molecule type" value="Genomic_DNA"/>
</dbReference>
<feature type="region of interest" description="Disordered" evidence="1">
    <location>
        <begin position="30"/>
        <end position="68"/>
    </location>
</feature>
<dbReference type="InterPro" id="IPR022603">
    <property type="entry name" value="DUF3152"/>
</dbReference>
<dbReference type="AlphaFoldDB" id="A0A810KYX2"/>
<keyword evidence="4" id="KW-1185">Reference proteome</keyword>
<evidence type="ECO:0000313" key="4">
    <source>
        <dbReference type="Proteomes" id="UP000680750"/>
    </source>
</evidence>
<feature type="compositionally biased region" description="Low complexity" evidence="1">
    <location>
        <begin position="57"/>
        <end position="68"/>
    </location>
</feature>
<evidence type="ECO:0000259" key="2">
    <source>
        <dbReference type="Pfam" id="PF11350"/>
    </source>
</evidence>
<dbReference type="KEGG" id="aser:Asera_24220"/>
<dbReference type="SUPFAM" id="SSF55486">
    <property type="entry name" value="Metalloproteases ('zincins'), catalytic domain"/>
    <property type="match status" value="1"/>
</dbReference>